<protein>
    <submittedName>
        <fullName evidence="2">OLC1v1009439C1</fullName>
    </submittedName>
</protein>
<keyword evidence="3" id="KW-1185">Reference proteome</keyword>
<feature type="transmembrane region" description="Helical" evidence="1">
    <location>
        <begin position="21"/>
        <end position="40"/>
    </location>
</feature>
<feature type="transmembrane region" description="Helical" evidence="1">
    <location>
        <begin position="46"/>
        <end position="65"/>
    </location>
</feature>
<dbReference type="Proteomes" id="UP001161247">
    <property type="component" value="Chromosome 6"/>
</dbReference>
<dbReference type="PROSITE" id="PS51257">
    <property type="entry name" value="PROKAR_LIPOPROTEIN"/>
    <property type="match status" value="1"/>
</dbReference>
<dbReference type="PANTHER" id="PTHR35997">
    <property type="entry name" value="COTTON FIBER PROTEIN-RELATED"/>
    <property type="match status" value="1"/>
</dbReference>
<reference evidence="2" key="1">
    <citation type="submission" date="2023-03" db="EMBL/GenBank/DDBJ databases">
        <authorList>
            <person name="Julca I."/>
        </authorList>
    </citation>
    <scope>NUCLEOTIDE SEQUENCE</scope>
</reference>
<dbReference type="PANTHER" id="PTHR35997:SF5">
    <property type="entry name" value="OS09G0539700 PROTEIN"/>
    <property type="match status" value="1"/>
</dbReference>
<sequence length="220" mass="24758">MKMVTAAGAEEKKKSQGELQAVWFAAGTAAFMACLERAILVSFIEQWRVVVFLALNLLLLGILFTSPPSSPPPTSTEDLEFDVIEPPTDNHPDCQEKRVDLIENEEMIKKMKQFCSRKDEQPEEVEIGVDNGSHCARPKGVVVKSRVNRKREISHRNVVRVSDSKAHELSKEEFNQKVEAFIATFRQHLVSDAMGTKSCRLHSSPAGNFNRQYPGIAMRF</sequence>
<proteinExistence type="predicted"/>
<organism evidence="2 3">
    <name type="scientific">Oldenlandia corymbosa var. corymbosa</name>
    <dbReference type="NCBI Taxonomy" id="529605"/>
    <lineage>
        <taxon>Eukaryota</taxon>
        <taxon>Viridiplantae</taxon>
        <taxon>Streptophyta</taxon>
        <taxon>Embryophyta</taxon>
        <taxon>Tracheophyta</taxon>
        <taxon>Spermatophyta</taxon>
        <taxon>Magnoliopsida</taxon>
        <taxon>eudicotyledons</taxon>
        <taxon>Gunneridae</taxon>
        <taxon>Pentapetalae</taxon>
        <taxon>asterids</taxon>
        <taxon>lamiids</taxon>
        <taxon>Gentianales</taxon>
        <taxon>Rubiaceae</taxon>
        <taxon>Rubioideae</taxon>
        <taxon>Spermacoceae</taxon>
        <taxon>Hedyotis-Oldenlandia complex</taxon>
        <taxon>Oldenlandia</taxon>
    </lineage>
</organism>
<dbReference type="EMBL" id="OX459123">
    <property type="protein sequence ID" value="CAI9109595.1"/>
    <property type="molecule type" value="Genomic_DNA"/>
</dbReference>
<keyword evidence="1" id="KW-1133">Transmembrane helix</keyword>
<gene>
    <name evidence="2" type="ORF">OLC1_LOCUS17453</name>
</gene>
<name>A0AAV1DNY2_OLDCO</name>
<dbReference type="AlphaFoldDB" id="A0AAV1DNY2"/>
<evidence type="ECO:0000256" key="1">
    <source>
        <dbReference type="SAM" id="Phobius"/>
    </source>
</evidence>
<evidence type="ECO:0000313" key="2">
    <source>
        <dbReference type="EMBL" id="CAI9109595.1"/>
    </source>
</evidence>
<keyword evidence="1" id="KW-0812">Transmembrane</keyword>
<accession>A0AAV1DNY2</accession>
<keyword evidence="1" id="KW-0472">Membrane</keyword>
<evidence type="ECO:0000313" key="3">
    <source>
        <dbReference type="Proteomes" id="UP001161247"/>
    </source>
</evidence>